<dbReference type="AlphaFoldDB" id="A0AAN7N9Z4"/>
<dbReference type="Proteomes" id="UP001333110">
    <property type="component" value="Unassembled WGS sequence"/>
</dbReference>
<dbReference type="EMBL" id="JAUNZN010000004">
    <property type="protein sequence ID" value="KAK4822809.1"/>
    <property type="molecule type" value="Genomic_DNA"/>
</dbReference>
<name>A0AAN7N9Z4_MYCAM</name>
<comment type="caution">
    <text evidence="2">The sequence shown here is derived from an EMBL/GenBank/DDBJ whole genome shotgun (WGS) entry which is preliminary data.</text>
</comment>
<accession>A0AAN7N9Z4</accession>
<feature type="region of interest" description="Disordered" evidence="1">
    <location>
        <begin position="29"/>
        <end position="62"/>
    </location>
</feature>
<evidence type="ECO:0000313" key="2">
    <source>
        <dbReference type="EMBL" id="KAK4822809.1"/>
    </source>
</evidence>
<gene>
    <name evidence="2" type="ORF">QYF61_020092</name>
</gene>
<protein>
    <submittedName>
        <fullName evidence="2">Uncharacterized protein</fullName>
    </submittedName>
</protein>
<reference evidence="2 3" key="1">
    <citation type="journal article" date="2023" name="J. Hered.">
        <title>Chromosome-level genome of the wood stork (Mycteria americana) provides insight into avian chromosome evolution.</title>
        <authorList>
            <person name="Flamio R. Jr."/>
            <person name="Ramstad K.M."/>
        </authorList>
    </citation>
    <scope>NUCLEOTIDE SEQUENCE [LARGE SCALE GENOMIC DNA]</scope>
    <source>
        <strain evidence="2">JAX WOST 10</strain>
    </source>
</reference>
<keyword evidence="3" id="KW-1185">Reference proteome</keyword>
<evidence type="ECO:0000256" key="1">
    <source>
        <dbReference type="SAM" id="MobiDB-lite"/>
    </source>
</evidence>
<proteinExistence type="predicted"/>
<evidence type="ECO:0000313" key="3">
    <source>
        <dbReference type="Proteomes" id="UP001333110"/>
    </source>
</evidence>
<sequence>MQARLSAGPQKGCVSSLGALYPRLRGSAAASSGSLGRRRAGECKPRNGAQPQGTVSPHPPPALRCGPWRAEAQHLLHRRHYLRAALRVYGLKLRQGRFRLDIRKFYFTERVIKHWNRLPREVVESPSLEVFKGRLDEVLRDMNMSSDNPGSRVTLAKSTVGAMKSWEREGCGMNPPGTITPWRGIYEWLHSGAIPVVPPCDADLLVVVVVGWLGQHSRRAGATNGVKVQLSSAKHGNEPDSVWIPALPLSPVNAVMMLGKLVASTLQIVSYSG</sequence>
<organism evidence="2 3">
    <name type="scientific">Mycteria americana</name>
    <name type="common">Wood stork</name>
    <dbReference type="NCBI Taxonomy" id="33587"/>
    <lineage>
        <taxon>Eukaryota</taxon>
        <taxon>Metazoa</taxon>
        <taxon>Chordata</taxon>
        <taxon>Craniata</taxon>
        <taxon>Vertebrata</taxon>
        <taxon>Euteleostomi</taxon>
        <taxon>Archelosauria</taxon>
        <taxon>Archosauria</taxon>
        <taxon>Dinosauria</taxon>
        <taxon>Saurischia</taxon>
        <taxon>Theropoda</taxon>
        <taxon>Coelurosauria</taxon>
        <taxon>Aves</taxon>
        <taxon>Neognathae</taxon>
        <taxon>Neoaves</taxon>
        <taxon>Aequornithes</taxon>
        <taxon>Ciconiiformes</taxon>
        <taxon>Ciconiidae</taxon>
        <taxon>Mycteria</taxon>
    </lineage>
</organism>